<gene>
    <name evidence="1" type="ORF">B296_00029012</name>
</gene>
<dbReference type="EMBL" id="AMZH03002685">
    <property type="protein sequence ID" value="RRT74742.1"/>
    <property type="molecule type" value="Genomic_DNA"/>
</dbReference>
<name>A0A427AEW2_ENSVE</name>
<reference evidence="1 2" key="1">
    <citation type="journal article" date="2014" name="Agronomy (Basel)">
        <title>A Draft Genome Sequence for Ensete ventricosum, the Drought-Tolerant Tree Against Hunger.</title>
        <authorList>
            <person name="Harrison J."/>
            <person name="Moore K.A."/>
            <person name="Paszkiewicz K."/>
            <person name="Jones T."/>
            <person name="Grant M."/>
            <person name="Ambacheew D."/>
            <person name="Muzemil S."/>
            <person name="Studholme D.J."/>
        </authorList>
    </citation>
    <scope>NUCLEOTIDE SEQUENCE [LARGE SCALE GENOMIC DNA]</scope>
</reference>
<proteinExistence type="predicted"/>
<organism evidence="1 2">
    <name type="scientific">Ensete ventricosum</name>
    <name type="common">Abyssinian banana</name>
    <name type="synonym">Musa ensete</name>
    <dbReference type="NCBI Taxonomy" id="4639"/>
    <lineage>
        <taxon>Eukaryota</taxon>
        <taxon>Viridiplantae</taxon>
        <taxon>Streptophyta</taxon>
        <taxon>Embryophyta</taxon>
        <taxon>Tracheophyta</taxon>
        <taxon>Spermatophyta</taxon>
        <taxon>Magnoliopsida</taxon>
        <taxon>Liliopsida</taxon>
        <taxon>Zingiberales</taxon>
        <taxon>Musaceae</taxon>
        <taxon>Ensete</taxon>
    </lineage>
</organism>
<protein>
    <submittedName>
        <fullName evidence="1">Uncharacterized protein</fullName>
    </submittedName>
</protein>
<sequence length="95" mass="10136">MAETTRIDSTLFPPHPSPAAPIPTFPPFFNVVLPHPSFTPTPRLLPLLPLAIPDDAVAAGTSPPTLFNLLSLSFLRCNLGSLGPLPDLEVPLGRF</sequence>
<evidence type="ECO:0000313" key="2">
    <source>
        <dbReference type="Proteomes" id="UP000287651"/>
    </source>
</evidence>
<dbReference type="AlphaFoldDB" id="A0A427AEW2"/>
<evidence type="ECO:0000313" key="1">
    <source>
        <dbReference type="EMBL" id="RRT74742.1"/>
    </source>
</evidence>
<dbReference type="Proteomes" id="UP000287651">
    <property type="component" value="Unassembled WGS sequence"/>
</dbReference>
<accession>A0A427AEW2</accession>
<comment type="caution">
    <text evidence="1">The sequence shown here is derived from an EMBL/GenBank/DDBJ whole genome shotgun (WGS) entry which is preliminary data.</text>
</comment>